<dbReference type="InterPro" id="IPR010982">
    <property type="entry name" value="Lambda_DNA-bd_dom_sf"/>
</dbReference>
<dbReference type="PANTHER" id="PTHR34475:SF1">
    <property type="entry name" value="CYTOSKELETON PROTEIN RODZ"/>
    <property type="match status" value="1"/>
</dbReference>
<reference evidence="5" key="1">
    <citation type="submission" date="2023-10" db="EMBL/GenBank/DDBJ databases">
        <title>Genome analysis and identification of Salinococcus sp. Bachu38 nov., a PGPR from the rhizosphere of Tamarix.</title>
        <authorList>
            <person name="Liang Z."/>
            <person name="Zhang X."/>
            <person name="Jia J."/>
            <person name="Chen X."/>
            <person name="Wang Y."/>
            <person name="Wang Q."/>
            <person name="Wang R."/>
        </authorList>
    </citation>
    <scope>NUCLEOTIDE SEQUENCE [LARGE SCALE GENOMIC DNA]</scope>
    <source>
        <strain evidence="5">Bachu38</strain>
    </source>
</reference>
<dbReference type="EMBL" id="CP138333">
    <property type="protein sequence ID" value="WZX30602.1"/>
    <property type="molecule type" value="Genomic_DNA"/>
</dbReference>
<accession>A0ABZ3CMD8</accession>
<dbReference type="Pfam" id="PF13464">
    <property type="entry name" value="RodZ_C"/>
    <property type="match status" value="1"/>
</dbReference>
<feature type="transmembrane region" description="Helical" evidence="2">
    <location>
        <begin position="95"/>
        <end position="117"/>
    </location>
</feature>
<gene>
    <name evidence="4" type="ORF">RQP18_05270</name>
</gene>
<keyword evidence="5" id="KW-1185">Reference proteome</keyword>
<feature type="compositionally biased region" description="Acidic residues" evidence="1">
    <location>
        <begin position="135"/>
        <end position="168"/>
    </location>
</feature>
<dbReference type="RefSeq" id="WP_342389116.1">
    <property type="nucleotide sequence ID" value="NZ_CP138333.2"/>
</dbReference>
<dbReference type="Gene3D" id="1.10.260.40">
    <property type="entry name" value="lambda repressor-like DNA-binding domains"/>
    <property type="match status" value="1"/>
</dbReference>
<feature type="domain" description="Cytoskeleton protein RodZ-like C-terminal" evidence="3">
    <location>
        <begin position="195"/>
        <end position="256"/>
    </location>
</feature>
<evidence type="ECO:0000256" key="2">
    <source>
        <dbReference type="SAM" id="Phobius"/>
    </source>
</evidence>
<evidence type="ECO:0000259" key="3">
    <source>
        <dbReference type="Pfam" id="PF13464"/>
    </source>
</evidence>
<dbReference type="SUPFAM" id="SSF47413">
    <property type="entry name" value="lambda repressor-like DNA-binding domains"/>
    <property type="match status" value="1"/>
</dbReference>
<proteinExistence type="predicted"/>
<dbReference type="Proteomes" id="UP001455384">
    <property type="component" value="Chromosome"/>
</dbReference>
<keyword evidence="2" id="KW-1133">Transmembrane helix</keyword>
<evidence type="ECO:0000256" key="1">
    <source>
        <dbReference type="SAM" id="MobiDB-lite"/>
    </source>
</evidence>
<dbReference type="InterPro" id="IPR050400">
    <property type="entry name" value="Bact_Cytoskel_RodZ"/>
</dbReference>
<keyword evidence="2" id="KW-0812">Transmembrane</keyword>
<dbReference type="PANTHER" id="PTHR34475">
    <property type="match status" value="1"/>
</dbReference>
<evidence type="ECO:0000313" key="5">
    <source>
        <dbReference type="Proteomes" id="UP001455384"/>
    </source>
</evidence>
<name>A0ABZ3CMD8_9STAP</name>
<protein>
    <submittedName>
        <fullName evidence="4">Helix-turn-helix domain-containing protein</fullName>
    </submittedName>
</protein>
<dbReference type="InterPro" id="IPR025194">
    <property type="entry name" value="RodZ-like_C"/>
</dbReference>
<organism evidence="4 5">
    <name type="scientific">Salinicoccus bachuensis</name>
    <dbReference type="NCBI Taxonomy" id="3136731"/>
    <lineage>
        <taxon>Bacteria</taxon>
        <taxon>Bacillati</taxon>
        <taxon>Bacillota</taxon>
        <taxon>Bacilli</taxon>
        <taxon>Bacillales</taxon>
        <taxon>Staphylococcaceae</taxon>
        <taxon>Salinicoccus</taxon>
    </lineage>
</organism>
<dbReference type="Pfam" id="PF13413">
    <property type="entry name" value="HTH_25"/>
    <property type="match status" value="1"/>
</dbReference>
<sequence>MKLGAYLKNKREQSGITLKEMQERSGIRKDIIKMIEDGDLNALPEPRHAPFLLRQYTEAVGLDYDGLAERYSDEIPDESPNERKRQQSEDGDYQYFKRVLVSFLVLVGVLFAGWMILLQIGSQTDIFEEKPIYEVDEEVVSPPEDSEEETEEPATVEETAEEPTEEPVTDYAFSGSDGSTFYYDLHVEAPLTISLAGSSASWVALTDDADNTYAYESLTEGEYEISPDADIVYLTLGNATDFEVSIDGEPLENPGQGESVTVYYEFNLIKE</sequence>
<keyword evidence="2" id="KW-0472">Membrane</keyword>
<feature type="region of interest" description="Disordered" evidence="1">
    <location>
        <begin position="135"/>
        <end position="171"/>
    </location>
</feature>
<evidence type="ECO:0000313" key="4">
    <source>
        <dbReference type="EMBL" id="WZX30602.1"/>
    </source>
</evidence>